<name>A0A4R8SZN9_9MYCO</name>
<feature type="region of interest" description="Disordered" evidence="1">
    <location>
        <begin position="225"/>
        <end position="249"/>
    </location>
</feature>
<dbReference type="EMBL" id="PECL01000003">
    <property type="protein sequence ID" value="TEA09072.1"/>
    <property type="molecule type" value="Genomic_DNA"/>
</dbReference>
<dbReference type="Proteomes" id="UP000294604">
    <property type="component" value="Unassembled WGS sequence"/>
</dbReference>
<sequence>MRSLSTGSVDLYSGDLIAAHEGLVKVLGAAGLKGAIKPWWNTRRVAGEAAEYAGRKGAFSRESAITAVKLWQKAFRACVKNAKAGELEVVHSEDTDWIVVTEPLSGIGVRFNSDGKISATGSSKSPPTVFNGCTVDGGGAVAEDFLGVGIGRWVYLRGAPLAYPQIRWGTAKAGLRNGTGVEQVRAWLHAMDPYTWAPMHQWTDHSSCQRCAGGDPDETEENWWNMQPGQRPRDHRETQNWYRAPGGMD</sequence>
<dbReference type="RefSeq" id="WP_134080959.1">
    <property type="nucleotide sequence ID" value="NZ_PECL01000003.1"/>
</dbReference>
<accession>A0A4R8SZN9</accession>
<evidence type="ECO:0000313" key="2">
    <source>
        <dbReference type="EMBL" id="TEA09072.1"/>
    </source>
</evidence>
<comment type="caution">
    <text evidence="2">The sequence shown here is derived from an EMBL/GenBank/DDBJ whole genome shotgun (WGS) entry which is preliminary data.</text>
</comment>
<proteinExistence type="predicted"/>
<dbReference type="AlphaFoldDB" id="A0A4R8SZN9"/>
<evidence type="ECO:0000256" key="1">
    <source>
        <dbReference type="SAM" id="MobiDB-lite"/>
    </source>
</evidence>
<protein>
    <submittedName>
        <fullName evidence="2">Uncharacterized protein</fullName>
    </submittedName>
</protein>
<evidence type="ECO:0000313" key="3">
    <source>
        <dbReference type="Proteomes" id="UP000294604"/>
    </source>
</evidence>
<gene>
    <name evidence="2" type="ORF">CCUG60884_00240</name>
</gene>
<reference evidence="2 3" key="1">
    <citation type="journal article" date="2019" name="Sci. Rep.">
        <title>Extended insight into the Mycobacterium chelonae-abscessus complex through whole genome sequencing of Mycobacterium salmoniphilum outbreak and Mycobacterium salmoniphilum-like strains.</title>
        <authorList>
            <person name="Behra P.R.K."/>
            <person name="Das S."/>
            <person name="Pettersson B.M.F."/>
            <person name="Shirreff L."/>
            <person name="DuCote T."/>
            <person name="Jacobsson K.G."/>
            <person name="Ennis D.G."/>
            <person name="Kirsebom L.A."/>
        </authorList>
    </citation>
    <scope>NUCLEOTIDE SEQUENCE [LARGE SCALE GENOMIC DNA]</scope>
    <source>
        <strain evidence="2 3">CCUG 60884</strain>
    </source>
</reference>
<organism evidence="2 3">
    <name type="scientific">Mycobacteroides salmoniphilum</name>
    <dbReference type="NCBI Taxonomy" id="404941"/>
    <lineage>
        <taxon>Bacteria</taxon>
        <taxon>Bacillati</taxon>
        <taxon>Actinomycetota</taxon>
        <taxon>Actinomycetes</taxon>
        <taxon>Mycobacteriales</taxon>
        <taxon>Mycobacteriaceae</taxon>
        <taxon>Mycobacteroides</taxon>
    </lineage>
</organism>